<accession>A0A508WZY8</accession>
<name>A0A508WZY8_9HYPH</name>
<gene>
    <name evidence="2" type="ORF">EMEDMD4_240064</name>
</gene>
<organism evidence="2">
    <name type="scientific">Sinorhizobium medicae</name>
    <dbReference type="NCBI Taxonomy" id="110321"/>
    <lineage>
        <taxon>Bacteria</taxon>
        <taxon>Pseudomonadati</taxon>
        <taxon>Pseudomonadota</taxon>
        <taxon>Alphaproteobacteria</taxon>
        <taxon>Hyphomicrobiales</taxon>
        <taxon>Rhizobiaceae</taxon>
        <taxon>Sinorhizobium/Ensifer group</taxon>
        <taxon>Sinorhizobium</taxon>
    </lineage>
</organism>
<protein>
    <recommendedName>
        <fullName evidence="3">DUF4169 family protein</fullName>
    </recommendedName>
</protein>
<proteinExistence type="predicted"/>
<evidence type="ECO:0008006" key="3">
    <source>
        <dbReference type="Google" id="ProtNLM"/>
    </source>
</evidence>
<dbReference type="InterPro" id="IPR025227">
    <property type="entry name" value="DUF4169"/>
</dbReference>
<feature type="compositionally biased region" description="Basic and acidic residues" evidence="1">
    <location>
        <begin position="34"/>
        <end position="71"/>
    </location>
</feature>
<feature type="region of interest" description="Disordered" evidence="1">
    <location>
        <begin position="1"/>
        <end position="71"/>
    </location>
</feature>
<dbReference type="RefSeq" id="WP_018011931.1">
    <property type="nucleotide sequence ID" value="NZ_CABFNB010000089.1"/>
</dbReference>
<reference evidence="2" key="1">
    <citation type="submission" date="2019-06" db="EMBL/GenBank/DDBJ databases">
        <authorList>
            <person name="Le Quere A."/>
            <person name="Colella S."/>
        </authorList>
    </citation>
    <scope>NUCLEOTIDE SEQUENCE</scope>
    <source>
        <strain evidence="2">EmedicaeMD41</strain>
    </source>
</reference>
<evidence type="ECO:0000256" key="1">
    <source>
        <dbReference type="SAM" id="MobiDB-lite"/>
    </source>
</evidence>
<evidence type="ECO:0000313" key="2">
    <source>
        <dbReference type="EMBL" id="VTZ61121.1"/>
    </source>
</evidence>
<sequence>MTGDVTNLRQFRKRQARTAKEKQAEQNRLTFGRTKAEKSVTKALNEKTAKTLDHGRLDRAGDDGAPDRNKP</sequence>
<dbReference type="Proteomes" id="UP000507954">
    <property type="component" value="Unassembled WGS sequence"/>
</dbReference>
<dbReference type="EMBL" id="CABFNB010000089">
    <property type="protein sequence ID" value="VTZ61121.1"/>
    <property type="molecule type" value="Genomic_DNA"/>
</dbReference>
<dbReference type="AlphaFoldDB" id="A0A508WZY8"/>
<dbReference type="Pfam" id="PF13770">
    <property type="entry name" value="DUF4169"/>
    <property type="match status" value="1"/>
</dbReference>